<keyword evidence="1" id="KW-0812">Transmembrane</keyword>
<feature type="transmembrane region" description="Helical" evidence="1">
    <location>
        <begin position="219"/>
        <end position="241"/>
    </location>
</feature>
<reference evidence="3 5" key="1">
    <citation type="submission" date="2017-07" db="EMBL/GenBank/DDBJ databases">
        <title>Virulence factors identified in Actinobacillus seminis.</title>
        <authorList>
            <person name="Negrete-Abascal E."/>
            <person name="Vaca-Pacheco S."/>
            <person name="Montes-Garcia F."/>
            <person name="Leyto-Gil A.M."/>
            <person name="Fragoso-Garcia E."/>
            <person name="Carvente-Garcia R."/>
            <person name="Perez-Agueros S."/>
            <person name="Castelan-Sanchez H.G."/>
            <person name="Garcia-Molina A."/>
            <person name="Villamar T.E."/>
            <person name="Vazquez-Cruz C."/>
        </authorList>
    </citation>
    <scope>NUCLEOTIDE SEQUENCE [LARGE SCALE GENOMIC DNA]</scope>
    <source>
        <strain evidence="3 5">ATCC 15768</strain>
    </source>
</reference>
<reference evidence="4 6" key="2">
    <citation type="submission" date="2018-06" db="EMBL/GenBank/DDBJ databases">
        <authorList>
            <consortium name="Pathogen Informatics"/>
            <person name="Doyle S."/>
        </authorList>
    </citation>
    <scope>NUCLEOTIDE SEQUENCE [LARGE SCALE GENOMIC DNA]</scope>
    <source>
        <strain evidence="4 6">NCTC10851</strain>
    </source>
</reference>
<dbReference type="GO" id="GO:0008237">
    <property type="term" value="F:metallopeptidase activity"/>
    <property type="evidence" value="ECO:0007669"/>
    <property type="project" value="UniProtKB-KW"/>
</dbReference>
<feature type="transmembrane region" description="Helical" evidence="1">
    <location>
        <begin position="144"/>
        <end position="168"/>
    </location>
</feature>
<sequence>MQSTKYNALHIIDLVILAAIFFYSPIITSFHYFIELQQAGLAAPENLEFSEADNYSSIGMELLSLGVAWLYLMLRKFQFAQLPFSFNKNTLPLTLALILFTGAICHLFANTFSPEILTEPTITDSTLMENATPAQTESENLWDYFSLSLILFALLNGFYEEIFFLGLVFCVEKKWLPFALIFALIVRFAFHTYQGLFSATVVFLFGVLLMLLRFKIRNVVPFMLAHSFFDVFGLGLPLWLFTTFN</sequence>
<name>A0A263HGD9_9PAST</name>
<feature type="transmembrane region" description="Helical" evidence="1">
    <location>
        <begin position="196"/>
        <end position="212"/>
    </location>
</feature>
<keyword evidence="5" id="KW-1185">Reference proteome</keyword>
<proteinExistence type="predicted"/>
<feature type="transmembrane region" description="Helical" evidence="1">
    <location>
        <begin position="93"/>
        <end position="112"/>
    </location>
</feature>
<keyword evidence="1" id="KW-1133">Transmembrane helix</keyword>
<dbReference type="EMBL" id="NLFK01000002">
    <property type="protein sequence ID" value="OZN25636.1"/>
    <property type="molecule type" value="Genomic_DNA"/>
</dbReference>
<dbReference type="GO" id="GO:0004175">
    <property type="term" value="F:endopeptidase activity"/>
    <property type="evidence" value="ECO:0007669"/>
    <property type="project" value="UniProtKB-ARBA"/>
</dbReference>
<dbReference type="EMBL" id="UFSB01000001">
    <property type="protein sequence ID" value="SUU37638.1"/>
    <property type="molecule type" value="Genomic_DNA"/>
</dbReference>
<accession>A0A263HGD9</accession>
<keyword evidence="3" id="KW-0378">Hydrolase</keyword>
<keyword evidence="1" id="KW-0472">Membrane</keyword>
<evidence type="ECO:0000313" key="5">
    <source>
        <dbReference type="Proteomes" id="UP000215738"/>
    </source>
</evidence>
<dbReference type="Proteomes" id="UP000254507">
    <property type="component" value="Unassembled WGS sequence"/>
</dbReference>
<dbReference type="RefSeq" id="WP_094945869.1">
    <property type="nucleotide sequence ID" value="NZ_NLFK01000002.1"/>
</dbReference>
<evidence type="ECO:0000313" key="3">
    <source>
        <dbReference type="EMBL" id="OZN25636.1"/>
    </source>
</evidence>
<dbReference type="AlphaFoldDB" id="A0A263HGD9"/>
<feature type="transmembrane region" description="Helical" evidence="1">
    <location>
        <begin position="54"/>
        <end position="72"/>
    </location>
</feature>
<keyword evidence="3" id="KW-0482">Metalloprotease</keyword>
<dbReference type="Pfam" id="PF02517">
    <property type="entry name" value="Rce1-like"/>
    <property type="match status" value="1"/>
</dbReference>
<dbReference type="OrthoDB" id="95797at2"/>
<gene>
    <name evidence="3" type="ORF">CFY87_03360</name>
    <name evidence="4" type="ORF">NCTC10851_01658</name>
</gene>
<feature type="transmembrane region" description="Helical" evidence="1">
    <location>
        <begin position="12"/>
        <end position="34"/>
    </location>
</feature>
<evidence type="ECO:0000259" key="2">
    <source>
        <dbReference type="Pfam" id="PF02517"/>
    </source>
</evidence>
<dbReference type="Proteomes" id="UP000215738">
    <property type="component" value="Unassembled WGS sequence"/>
</dbReference>
<dbReference type="InParanoid" id="A0A263HGD9"/>
<dbReference type="GO" id="GO:0006508">
    <property type="term" value="P:proteolysis"/>
    <property type="evidence" value="ECO:0007669"/>
    <property type="project" value="UniProtKB-KW"/>
</dbReference>
<keyword evidence="4" id="KW-0645">Protease</keyword>
<protein>
    <submittedName>
        <fullName evidence="4">CAAX amino terminal protease self- immunity</fullName>
    </submittedName>
    <submittedName>
        <fullName evidence="3">CPBP family intramembrane metalloprotease</fullName>
    </submittedName>
</protein>
<dbReference type="GO" id="GO:0080120">
    <property type="term" value="P:CAAX-box protein maturation"/>
    <property type="evidence" value="ECO:0007669"/>
    <property type="project" value="UniProtKB-ARBA"/>
</dbReference>
<feature type="domain" description="CAAX prenyl protease 2/Lysostaphin resistance protein A-like" evidence="2">
    <location>
        <begin position="146"/>
        <end position="232"/>
    </location>
</feature>
<evidence type="ECO:0000313" key="6">
    <source>
        <dbReference type="Proteomes" id="UP000254507"/>
    </source>
</evidence>
<organism evidence="4 6">
    <name type="scientific">Actinobacillus seminis</name>
    <dbReference type="NCBI Taxonomy" id="722"/>
    <lineage>
        <taxon>Bacteria</taxon>
        <taxon>Pseudomonadati</taxon>
        <taxon>Pseudomonadota</taxon>
        <taxon>Gammaproteobacteria</taxon>
        <taxon>Pasteurellales</taxon>
        <taxon>Pasteurellaceae</taxon>
        <taxon>Actinobacillus</taxon>
    </lineage>
</organism>
<evidence type="ECO:0000256" key="1">
    <source>
        <dbReference type="SAM" id="Phobius"/>
    </source>
</evidence>
<dbReference type="InterPro" id="IPR003675">
    <property type="entry name" value="Rce1/LyrA-like_dom"/>
</dbReference>
<evidence type="ECO:0000313" key="4">
    <source>
        <dbReference type="EMBL" id="SUU37638.1"/>
    </source>
</evidence>